<feature type="region of interest" description="Disordered" evidence="1">
    <location>
        <begin position="213"/>
        <end position="330"/>
    </location>
</feature>
<reference evidence="3 4" key="1">
    <citation type="journal article" date="2022" name="G3 (Bethesda)">
        <title>Evaluating Illumina-, Nanopore-, and PacBio-based genome assembly strategies with the bald notothen, Trematomus borchgrevinki.</title>
        <authorList>
            <person name="Rayamajhi N."/>
            <person name="Cheng C.C."/>
            <person name="Catchen J.M."/>
        </authorList>
    </citation>
    <scope>NUCLEOTIDE SEQUENCE [LARGE SCALE GENOMIC DNA]</scope>
    <source>
        <strain evidence="3">AGRC-2024</strain>
    </source>
</reference>
<dbReference type="PANTHER" id="PTHR23210">
    <property type="entry name" value="ACTIVATING TRANSCRIPTION FACTOR 7 INTERACTING PROTEIN"/>
    <property type="match status" value="1"/>
</dbReference>
<dbReference type="InterPro" id="IPR056565">
    <property type="entry name" value="Fn3_ATF7IP"/>
</dbReference>
<dbReference type="Proteomes" id="UP001619887">
    <property type="component" value="Unassembled WGS sequence"/>
</dbReference>
<name>A0ABD2GIS8_PAGBO</name>
<feature type="compositionally biased region" description="Basic and acidic residues" evidence="1">
    <location>
        <begin position="174"/>
        <end position="194"/>
    </location>
</feature>
<accession>A0ABD2GIS8</accession>
<feature type="compositionally biased region" description="Basic and acidic residues" evidence="1">
    <location>
        <begin position="246"/>
        <end position="313"/>
    </location>
</feature>
<dbReference type="PANTHER" id="PTHR23210:SF26">
    <property type="entry name" value="ACTIVATING TRANSCRIPTION FACTOR 7-INTERACTING PROTEIN 1"/>
    <property type="match status" value="1"/>
</dbReference>
<comment type="caution">
    <text evidence="3">The sequence shown here is derived from an EMBL/GenBank/DDBJ whole genome shotgun (WGS) entry which is preliminary data.</text>
</comment>
<feature type="compositionally biased region" description="Basic and acidic residues" evidence="1">
    <location>
        <begin position="1"/>
        <end position="19"/>
    </location>
</feature>
<dbReference type="EMBL" id="JBIYXZ010002078">
    <property type="protein sequence ID" value="KAL3054075.1"/>
    <property type="molecule type" value="Genomic_DNA"/>
</dbReference>
<gene>
    <name evidence="3" type="ORF">OYC64_006414</name>
</gene>
<evidence type="ECO:0000313" key="4">
    <source>
        <dbReference type="Proteomes" id="UP001619887"/>
    </source>
</evidence>
<feature type="compositionally biased region" description="Polar residues" evidence="1">
    <location>
        <begin position="314"/>
        <end position="324"/>
    </location>
</feature>
<feature type="region of interest" description="Disordered" evidence="1">
    <location>
        <begin position="161"/>
        <end position="194"/>
    </location>
</feature>
<sequence>MADAQDRTPRTRSRADQKTFKPSSKRKSPTLSSPKQTKLAGDARVNIGSAFETWSEVKASKGLKSDAELALLDKMKRLPTNSDSSGPSNKKIKLSQSEVQTLIEQEVQTALKKKENKLLGLIGTIQEQDESLDYKSSLQKLEERMNTVTRRAEAAIAFMTKTHKENPQPSLDNVKIKREDSAKDKKIPPGFKSDIESMEKRVEFLNMMKKNKTGLTKMQEDNESLKAVIAKQKLPPPVPTPNGSSDCKESLIKKEPDVEDSKQSVEDSKQSVEDSKQSVEDSKQSVEDSKQSVEDSKQSVELKAVMVKEENLSSDHSSPNPTNTEQDELYSYPPLPSTNFPSILSIEVASYNLPGRPKVNVALIKNPVGLSVLWSVEDKDPSAAPPMDSYGLFMTMEKVKGSGVFPSWTALGEVAAVPLPMCVMISKYKPGHTVCVAVIGKDKFGRYGPYSTVVNATIPDQKDQ</sequence>
<evidence type="ECO:0000256" key="1">
    <source>
        <dbReference type="SAM" id="MobiDB-lite"/>
    </source>
</evidence>
<protein>
    <recommendedName>
        <fullName evidence="2">Activating transcription factor 7-interacting protein Fn3 domain-containing protein</fullName>
    </recommendedName>
</protein>
<evidence type="ECO:0000313" key="3">
    <source>
        <dbReference type="EMBL" id="KAL3054075.1"/>
    </source>
</evidence>
<organism evidence="3 4">
    <name type="scientific">Pagothenia borchgrevinki</name>
    <name type="common">Bald rockcod</name>
    <name type="synonym">Trematomus borchgrevinki</name>
    <dbReference type="NCBI Taxonomy" id="8213"/>
    <lineage>
        <taxon>Eukaryota</taxon>
        <taxon>Metazoa</taxon>
        <taxon>Chordata</taxon>
        <taxon>Craniata</taxon>
        <taxon>Vertebrata</taxon>
        <taxon>Euteleostomi</taxon>
        <taxon>Actinopterygii</taxon>
        <taxon>Neopterygii</taxon>
        <taxon>Teleostei</taxon>
        <taxon>Neoteleostei</taxon>
        <taxon>Acanthomorphata</taxon>
        <taxon>Eupercaria</taxon>
        <taxon>Perciformes</taxon>
        <taxon>Notothenioidei</taxon>
        <taxon>Nototheniidae</taxon>
        <taxon>Pagothenia</taxon>
    </lineage>
</organism>
<proteinExistence type="predicted"/>
<evidence type="ECO:0000259" key="2">
    <source>
        <dbReference type="Pfam" id="PF16794"/>
    </source>
</evidence>
<dbReference type="AlphaFoldDB" id="A0ABD2GIS8"/>
<feature type="region of interest" description="Disordered" evidence="1">
    <location>
        <begin position="1"/>
        <end position="42"/>
    </location>
</feature>
<feature type="domain" description="Activating transcription factor 7-interacting protein Fn3" evidence="2">
    <location>
        <begin position="352"/>
        <end position="454"/>
    </location>
</feature>
<keyword evidence="4" id="KW-1185">Reference proteome</keyword>
<dbReference type="InterPro" id="IPR026085">
    <property type="entry name" value="ATF7-int"/>
</dbReference>
<reference evidence="3 4" key="2">
    <citation type="journal article" date="2024" name="G3 (Bethesda)">
        <title>The genome of the cryopelagic Antarctic bald notothen, Trematomus borchgrevinki.</title>
        <authorList>
            <person name="Rayamajhi N."/>
            <person name="Rivera-Colon A.G."/>
            <person name="Minhas B.F."/>
            <person name="Cheng C.C."/>
            <person name="Catchen J.M."/>
        </authorList>
    </citation>
    <scope>NUCLEOTIDE SEQUENCE [LARGE SCALE GENOMIC DNA]</scope>
    <source>
        <strain evidence="3">AGRC-2024</strain>
    </source>
</reference>
<dbReference type="Pfam" id="PF16794">
    <property type="entry name" value="fn3_4"/>
    <property type="match status" value="1"/>
</dbReference>